<dbReference type="PANTHER" id="PTHR34476">
    <property type="entry name" value="DNA-DIRECTED RNA POLYMERASE SUBUNIT OMEGA"/>
    <property type="match status" value="1"/>
</dbReference>
<evidence type="ECO:0000313" key="12">
    <source>
        <dbReference type="EMBL" id="OPG16260.1"/>
    </source>
</evidence>
<dbReference type="GO" id="GO:0006351">
    <property type="term" value="P:DNA-templated transcription"/>
    <property type="evidence" value="ECO:0007669"/>
    <property type="project" value="UniProtKB-UniRule"/>
</dbReference>
<evidence type="ECO:0000256" key="10">
    <source>
        <dbReference type="HAMAP-Rule" id="MF_00366"/>
    </source>
</evidence>
<dbReference type="GO" id="GO:0000428">
    <property type="term" value="C:DNA-directed RNA polymerase complex"/>
    <property type="evidence" value="ECO:0007669"/>
    <property type="project" value="UniProtKB-KW"/>
</dbReference>
<comment type="similarity">
    <text evidence="1 10">Belongs to the RNA polymerase subunit omega family.</text>
</comment>
<comment type="catalytic activity">
    <reaction evidence="9 10">
        <text>RNA(n) + a ribonucleoside 5'-triphosphate = RNA(n+1) + diphosphate</text>
        <dbReference type="Rhea" id="RHEA:21248"/>
        <dbReference type="Rhea" id="RHEA-COMP:14527"/>
        <dbReference type="Rhea" id="RHEA-COMP:17342"/>
        <dbReference type="ChEBI" id="CHEBI:33019"/>
        <dbReference type="ChEBI" id="CHEBI:61557"/>
        <dbReference type="ChEBI" id="CHEBI:140395"/>
        <dbReference type="EC" id="2.7.7.6"/>
    </reaction>
</comment>
<keyword evidence="14" id="KW-1185">Reference proteome</keyword>
<comment type="caution">
    <text evidence="11">The sequence shown here is derived from an EMBL/GenBank/DDBJ whole genome shotgun (WGS) entry which is preliminary data.</text>
</comment>
<dbReference type="InterPro" id="IPR036161">
    <property type="entry name" value="RPB6/omega-like_sf"/>
</dbReference>
<evidence type="ECO:0000313" key="14">
    <source>
        <dbReference type="Proteomes" id="UP000190229"/>
    </source>
</evidence>
<evidence type="ECO:0000256" key="1">
    <source>
        <dbReference type="ARBA" id="ARBA00006711"/>
    </source>
</evidence>
<dbReference type="Gene3D" id="3.90.940.10">
    <property type="match status" value="1"/>
</dbReference>
<sequence>MLYPSVDKLLTLADSKYTLVIAASKRARALQEGAEPRAIVRSGRFVSTALREIEIKQISYVRTRDGLK</sequence>
<dbReference type="EMBL" id="LSUQ01000065">
    <property type="protein sequence ID" value="OAG92191.1"/>
    <property type="molecule type" value="Genomic_DNA"/>
</dbReference>
<dbReference type="InterPro" id="IPR006110">
    <property type="entry name" value="Pol_omega/Rpo6/RPB6"/>
</dbReference>
<evidence type="ECO:0000256" key="5">
    <source>
        <dbReference type="ARBA" id="ARBA00022679"/>
    </source>
</evidence>
<comment type="function">
    <text evidence="10">Promotes RNA polymerase assembly. Latches the N- and C-terminal regions of the beta' subunit thereby facilitating its interaction with the beta and alpha subunits.</text>
</comment>
<accession>A0A162SEV3</accession>
<dbReference type="Pfam" id="PF01192">
    <property type="entry name" value="RNA_pol_Rpb6"/>
    <property type="match status" value="1"/>
</dbReference>
<dbReference type="OrthoDB" id="9815459at2"/>
<reference evidence="11 13" key="1">
    <citation type="submission" date="2016-02" db="EMBL/GenBank/DDBJ databases">
        <title>Draft genome sequence of Acidibacillus ferrooxidans SLC66.</title>
        <authorList>
            <person name="Oliveira G."/>
            <person name="Nancucheo I."/>
            <person name="Dall'Agnol H."/>
            <person name="Johnson B."/>
            <person name="Oliveira R."/>
            <person name="Nunes G.L."/>
            <person name="Tzotzos G."/>
            <person name="Orellana S.C."/>
            <person name="Salim A.C."/>
            <person name="Araujo F.M."/>
        </authorList>
    </citation>
    <scope>NUCLEOTIDE SEQUENCE [LARGE SCALE GENOMIC DNA]</scope>
    <source>
        <strain evidence="11 13">SLC66</strain>
    </source>
</reference>
<proteinExistence type="inferred from homology"/>
<dbReference type="SMART" id="SM01409">
    <property type="entry name" value="RNA_pol_Rpb6"/>
    <property type="match status" value="1"/>
</dbReference>
<organism evidence="11 13">
    <name type="scientific">Ferroacidibacillus organovorans</name>
    <dbReference type="NCBI Taxonomy" id="1765683"/>
    <lineage>
        <taxon>Bacteria</taxon>
        <taxon>Bacillati</taxon>
        <taxon>Bacillota</taxon>
        <taxon>Bacilli</taxon>
        <taxon>Bacillales</taxon>
        <taxon>Alicyclobacillaceae</taxon>
        <taxon>Ferroacidibacillus</taxon>
    </lineage>
</organism>
<dbReference type="NCBIfam" id="TIGR00690">
    <property type="entry name" value="rpoZ"/>
    <property type="match status" value="1"/>
</dbReference>
<keyword evidence="5 10" id="KW-0808">Transferase</keyword>
<evidence type="ECO:0000256" key="4">
    <source>
        <dbReference type="ARBA" id="ARBA00022478"/>
    </source>
</evidence>
<dbReference type="Proteomes" id="UP000077421">
    <property type="component" value="Unassembled WGS sequence"/>
</dbReference>
<keyword evidence="4 10" id="KW-0240">DNA-directed RNA polymerase</keyword>
<dbReference type="Proteomes" id="UP000190229">
    <property type="component" value="Unassembled WGS sequence"/>
</dbReference>
<dbReference type="EMBL" id="MWPS01000021">
    <property type="protein sequence ID" value="OPG16260.1"/>
    <property type="molecule type" value="Genomic_DNA"/>
</dbReference>
<comment type="subunit">
    <text evidence="10">The RNAP catalytic core consists of 2 alpha, 1 beta, 1 beta' and 1 omega subunit. When a sigma factor is associated with the core the holoenzyme is formed, which can initiate transcription.</text>
</comment>
<dbReference type="InterPro" id="IPR003716">
    <property type="entry name" value="DNA-dir_RNA_pol_omega"/>
</dbReference>
<evidence type="ECO:0000256" key="2">
    <source>
        <dbReference type="ARBA" id="ARBA00012418"/>
    </source>
</evidence>
<gene>
    <name evidence="10" type="primary">rpoZ</name>
    <name evidence="11" type="ORF">AYW79_13525</name>
    <name evidence="12" type="ORF">B2M26_07680</name>
</gene>
<keyword evidence="6 10" id="KW-0548">Nucleotidyltransferase</keyword>
<evidence type="ECO:0000256" key="6">
    <source>
        <dbReference type="ARBA" id="ARBA00022695"/>
    </source>
</evidence>
<evidence type="ECO:0000256" key="8">
    <source>
        <dbReference type="ARBA" id="ARBA00029924"/>
    </source>
</evidence>
<dbReference type="GO" id="GO:0003899">
    <property type="term" value="F:DNA-directed RNA polymerase activity"/>
    <property type="evidence" value="ECO:0007669"/>
    <property type="project" value="UniProtKB-UniRule"/>
</dbReference>
<evidence type="ECO:0000313" key="13">
    <source>
        <dbReference type="Proteomes" id="UP000077421"/>
    </source>
</evidence>
<dbReference type="EC" id="2.7.7.6" evidence="2 10"/>
<evidence type="ECO:0000256" key="3">
    <source>
        <dbReference type="ARBA" id="ARBA00013725"/>
    </source>
</evidence>
<reference evidence="12 14" key="2">
    <citation type="submission" date="2017-02" db="EMBL/GenBank/DDBJ databases">
        <title>Draft genome of Acidibacillus ferrooxidans Huett2.</title>
        <authorList>
            <person name="Schopf S."/>
        </authorList>
    </citation>
    <scope>NUCLEOTIDE SEQUENCE [LARGE SCALE GENOMIC DNA]</scope>
    <source>
        <strain evidence="12 14">Huett2</strain>
    </source>
</reference>
<evidence type="ECO:0000313" key="11">
    <source>
        <dbReference type="EMBL" id="OAG92191.1"/>
    </source>
</evidence>
<dbReference type="GO" id="GO:0003677">
    <property type="term" value="F:DNA binding"/>
    <property type="evidence" value="ECO:0007669"/>
    <property type="project" value="UniProtKB-UniRule"/>
</dbReference>
<dbReference type="HAMAP" id="MF_00366">
    <property type="entry name" value="RNApol_bact_RpoZ"/>
    <property type="match status" value="1"/>
</dbReference>
<dbReference type="AlphaFoldDB" id="A0A162SEV3"/>
<dbReference type="PANTHER" id="PTHR34476:SF1">
    <property type="entry name" value="DNA-DIRECTED RNA POLYMERASE SUBUNIT OMEGA"/>
    <property type="match status" value="1"/>
</dbReference>
<dbReference type="SUPFAM" id="SSF63562">
    <property type="entry name" value="RPB6/omega subunit-like"/>
    <property type="match status" value="1"/>
</dbReference>
<evidence type="ECO:0000256" key="9">
    <source>
        <dbReference type="ARBA" id="ARBA00048552"/>
    </source>
</evidence>
<evidence type="ECO:0000256" key="7">
    <source>
        <dbReference type="ARBA" id="ARBA00023163"/>
    </source>
</evidence>
<dbReference type="STRING" id="1765683.B2M26_07680"/>
<protein>
    <recommendedName>
        <fullName evidence="3 10">DNA-directed RNA polymerase subunit omega</fullName>
        <shortName evidence="10">RNAP omega subunit</shortName>
        <ecNumber evidence="2 10">2.7.7.6</ecNumber>
    </recommendedName>
    <alternativeName>
        <fullName evidence="10">RNA polymerase omega subunit</fullName>
    </alternativeName>
    <alternativeName>
        <fullName evidence="8 10">Transcriptase subunit omega</fullName>
    </alternativeName>
</protein>
<keyword evidence="7 10" id="KW-0804">Transcription</keyword>
<name>A0A162SEV3_9BACL</name>